<dbReference type="EMBL" id="FNKP01000004">
    <property type="protein sequence ID" value="SDR54975.1"/>
    <property type="molecule type" value="Genomic_DNA"/>
</dbReference>
<name>A0A1H1JZA5_9BURK</name>
<dbReference type="RefSeq" id="WP_074774458.1">
    <property type="nucleotide sequence ID" value="NZ_FNKP01000004.1"/>
</dbReference>
<organism evidence="1 2">
    <name type="scientific">Paraburkholderia fungorum</name>
    <dbReference type="NCBI Taxonomy" id="134537"/>
    <lineage>
        <taxon>Bacteria</taxon>
        <taxon>Pseudomonadati</taxon>
        <taxon>Pseudomonadota</taxon>
        <taxon>Betaproteobacteria</taxon>
        <taxon>Burkholderiales</taxon>
        <taxon>Burkholderiaceae</taxon>
        <taxon>Paraburkholderia</taxon>
    </lineage>
</organism>
<reference evidence="2" key="1">
    <citation type="submission" date="2016-10" db="EMBL/GenBank/DDBJ databases">
        <authorList>
            <person name="Varghese N."/>
        </authorList>
    </citation>
    <scope>NUCLEOTIDE SEQUENCE [LARGE SCALE GENOMIC DNA]</scope>
    <source>
        <strain evidence="2">GAS106B</strain>
    </source>
</reference>
<protein>
    <submittedName>
        <fullName evidence="1">Uncharacterized protein</fullName>
    </submittedName>
</protein>
<dbReference type="Proteomes" id="UP000183487">
    <property type="component" value="Unassembled WGS sequence"/>
</dbReference>
<keyword evidence="2" id="KW-1185">Reference proteome</keyword>
<evidence type="ECO:0000313" key="1">
    <source>
        <dbReference type="EMBL" id="SDR54975.1"/>
    </source>
</evidence>
<dbReference type="OrthoDB" id="9129743at2"/>
<evidence type="ECO:0000313" key="2">
    <source>
        <dbReference type="Proteomes" id="UP000183487"/>
    </source>
</evidence>
<dbReference type="AlphaFoldDB" id="A0A1H1JZA5"/>
<sequence>MPYHTPFNHFVFADETGRPSVTRYRIALNDGQDRLAIVHIDHTGQSDQSPLTSSIARDSILNRIFEHDLRGVPVNFIRLVVESDGTGSMFAIEVDIEDYIARGNPFDSTHVATAGGMLQERISVRSAAALAGSARVSTIHATPMPVPQDIADALK</sequence>
<proteinExistence type="predicted"/>
<gene>
    <name evidence="1" type="ORF">SAMN05443245_7555</name>
</gene>
<accession>A0A1H1JZA5</accession>